<evidence type="ECO:0000259" key="1">
    <source>
        <dbReference type="Pfam" id="PF07727"/>
    </source>
</evidence>
<accession>A0A6L2KVL0</accession>
<sequence>MHNPHSTTPYVPPTKNDWDMLFQPMFDEYFNPPSSVVSLVPVAAAPRPADLTNSPSLTSIDQAVPSTSTASTLQETQSLVISKGVEEQLQHAPFDDDPFLDILTSESNLAMIIKLKWIFKVKQDEFGGVLKNKARLVANAANKNMTIYQTDVKITFLNGELREEVYVSQSKGFVDQDNPTHVYKLKKALYGLKQAPRACCAQILWTRSQLTDYGFELNKIPLYYDNKSAIALCCNNVQHSRSKHIDVRYHFIKEQVENGVIELYFVWTEYQLEVISPKRCQGKDLNS</sequence>
<name>A0A6L2KVL0_TANCI</name>
<reference evidence="2" key="1">
    <citation type="journal article" date="2019" name="Sci. Rep.">
        <title>Draft genome of Tanacetum cinerariifolium, the natural source of mosquito coil.</title>
        <authorList>
            <person name="Yamashiro T."/>
            <person name="Shiraishi A."/>
            <person name="Satake H."/>
            <person name="Nakayama K."/>
        </authorList>
    </citation>
    <scope>NUCLEOTIDE SEQUENCE</scope>
</reference>
<feature type="domain" description="Reverse transcriptase Ty1/copia-type" evidence="1">
    <location>
        <begin position="136"/>
        <end position="216"/>
    </location>
</feature>
<dbReference type="Pfam" id="PF07727">
    <property type="entry name" value="RVT_2"/>
    <property type="match status" value="1"/>
</dbReference>
<comment type="caution">
    <text evidence="2">The sequence shown here is derived from an EMBL/GenBank/DDBJ whole genome shotgun (WGS) entry which is preliminary data.</text>
</comment>
<dbReference type="InterPro" id="IPR013103">
    <property type="entry name" value="RVT_2"/>
</dbReference>
<gene>
    <name evidence="2" type="ORF">Tci_025639</name>
</gene>
<organism evidence="2">
    <name type="scientific">Tanacetum cinerariifolium</name>
    <name type="common">Dalmatian daisy</name>
    <name type="synonym">Chrysanthemum cinerariifolium</name>
    <dbReference type="NCBI Taxonomy" id="118510"/>
    <lineage>
        <taxon>Eukaryota</taxon>
        <taxon>Viridiplantae</taxon>
        <taxon>Streptophyta</taxon>
        <taxon>Embryophyta</taxon>
        <taxon>Tracheophyta</taxon>
        <taxon>Spermatophyta</taxon>
        <taxon>Magnoliopsida</taxon>
        <taxon>eudicotyledons</taxon>
        <taxon>Gunneridae</taxon>
        <taxon>Pentapetalae</taxon>
        <taxon>asterids</taxon>
        <taxon>campanulids</taxon>
        <taxon>Asterales</taxon>
        <taxon>Asteraceae</taxon>
        <taxon>Asteroideae</taxon>
        <taxon>Anthemideae</taxon>
        <taxon>Anthemidinae</taxon>
        <taxon>Tanacetum</taxon>
    </lineage>
</organism>
<dbReference type="EMBL" id="BKCJ010003208">
    <property type="protein sequence ID" value="GEU53661.1"/>
    <property type="molecule type" value="Genomic_DNA"/>
</dbReference>
<dbReference type="AlphaFoldDB" id="A0A6L2KVL0"/>
<evidence type="ECO:0000313" key="2">
    <source>
        <dbReference type="EMBL" id="GEU53661.1"/>
    </source>
</evidence>
<protein>
    <submittedName>
        <fullName evidence="2">Integrase, catalytic region, zinc finger, CCHC-type, peptidase aspartic, catalytic</fullName>
    </submittedName>
</protein>
<dbReference type="CDD" id="cd09272">
    <property type="entry name" value="RNase_HI_RT_Ty1"/>
    <property type="match status" value="1"/>
</dbReference>
<proteinExistence type="predicted"/>